<proteinExistence type="predicted"/>
<keyword evidence="2" id="KW-1185">Reference proteome</keyword>
<reference evidence="1 2" key="1">
    <citation type="submission" date="2019-06" db="EMBL/GenBank/DDBJ databases">
        <title>YIM 131921 draft genome.</title>
        <authorList>
            <person name="Jiang L."/>
        </authorList>
    </citation>
    <scope>NUCLEOTIDE SEQUENCE [LARGE SCALE GENOMIC DNA]</scope>
    <source>
        <strain evidence="1 2">YIM 131921</strain>
    </source>
</reference>
<gene>
    <name evidence="1" type="ORF">FHG66_06625</name>
</gene>
<organism evidence="1 2">
    <name type="scientific">Rubellimicrobium rubrum</name>
    <dbReference type="NCBI Taxonomy" id="2585369"/>
    <lineage>
        <taxon>Bacteria</taxon>
        <taxon>Pseudomonadati</taxon>
        <taxon>Pseudomonadota</taxon>
        <taxon>Alphaproteobacteria</taxon>
        <taxon>Rhodobacterales</taxon>
        <taxon>Roseobacteraceae</taxon>
        <taxon>Rubellimicrobium</taxon>
    </lineage>
</organism>
<dbReference type="Pfam" id="PF12073">
    <property type="entry name" value="DUF3553"/>
    <property type="match status" value="1"/>
</dbReference>
<dbReference type="AlphaFoldDB" id="A0A5C4N4L9"/>
<dbReference type="OrthoDB" id="7361229at2"/>
<protein>
    <submittedName>
        <fullName evidence="1">DUF3553 domain-containing protein</fullName>
    </submittedName>
</protein>
<comment type="caution">
    <text evidence="1">The sequence shown here is derived from an EMBL/GenBank/DDBJ whole genome shotgun (WGS) entry which is preliminary data.</text>
</comment>
<dbReference type="RefSeq" id="WP_139075956.1">
    <property type="nucleotide sequence ID" value="NZ_VDFU01000005.1"/>
</dbReference>
<dbReference type="EMBL" id="VDFU01000005">
    <property type="protein sequence ID" value="TNC51214.1"/>
    <property type="molecule type" value="Genomic_DNA"/>
</dbReference>
<dbReference type="InterPro" id="IPR021938">
    <property type="entry name" value="DUF3553"/>
</dbReference>
<name>A0A5C4N4L9_9RHOB</name>
<dbReference type="Proteomes" id="UP000305887">
    <property type="component" value="Unassembled WGS sequence"/>
</dbReference>
<accession>A0A5C4N4L9</accession>
<sequence length="64" mass="6771">MADLNAILAPGMLVTHPDHPEWGTGQVQSVVGQRITVNFPEAGKVVFDGTRIPLTLVSLGPAIH</sequence>
<evidence type="ECO:0000313" key="2">
    <source>
        <dbReference type="Proteomes" id="UP000305887"/>
    </source>
</evidence>
<evidence type="ECO:0000313" key="1">
    <source>
        <dbReference type="EMBL" id="TNC51214.1"/>
    </source>
</evidence>